<keyword evidence="2" id="KW-0614">Plasmid</keyword>
<organism evidence="2 3">
    <name type="scientific">Halorubrum ezzemoulense</name>
    <name type="common">Halorubrum chaoviator</name>
    <dbReference type="NCBI Taxonomy" id="337243"/>
    <lineage>
        <taxon>Archaea</taxon>
        <taxon>Methanobacteriati</taxon>
        <taxon>Methanobacteriota</taxon>
        <taxon>Stenosarchaea group</taxon>
        <taxon>Halobacteria</taxon>
        <taxon>Halobacteriales</taxon>
        <taxon>Haloferacaceae</taxon>
        <taxon>Halorubrum</taxon>
    </lineage>
</organism>
<dbReference type="GeneID" id="301361807"/>
<proteinExistence type="predicted"/>
<feature type="region of interest" description="Disordered" evidence="1">
    <location>
        <begin position="276"/>
        <end position="295"/>
    </location>
</feature>
<dbReference type="AlphaFoldDB" id="A0A481RLN7"/>
<evidence type="ECO:0000256" key="1">
    <source>
        <dbReference type="SAM" id="MobiDB-lite"/>
    </source>
</evidence>
<sequence>MTGSRGSLAPFRITDKLIKDLDSDLNVFRDKSGYANFPPKSKSPKGKKGGEIQFISKFVPDLDGASGEDKDSNLKIGISTKSFHKTPRVKFWWPGKNRFEGCELADLLLIVTYVDNNKVVGRRSMLSQTKYTYDDKYKTQRQWDHNPYQYYLLEEIPIFYPVKPNLSEWYEISPTNQSFSTYSFVSDFLLPFFHSTSGMAPDYISYSENRTRDYHYKRTGDHLSSVQLLTGYLKMLIRGRYGDSFDSTDRIGEFYQDIFSSSKVFDLSQTKNTLQSGSDIATDGGSNENRTNPRETEVGSEFGLVHVMVKKNSEDGIFSSEQIPFDESNLKL</sequence>
<accession>A0A481RLN7</accession>
<feature type="compositionally biased region" description="Polar residues" evidence="1">
    <location>
        <begin position="276"/>
        <end position="290"/>
    </location>
</feature>
<name>A0A481RLN7_HALEZ</name>
<dbReference type="KEGG" id="hezz:EO776_18335"/>
<dbReference type="RefSeq" id="WP_129452677.1">
    <property type="nucleotide sequence ID" value="NZ_CP034941.1"/>
</dbReference>
<dbReference type="EMBL" id="CP034941">
    <property type="protein sequence ID" value="QAY21869.1"/>
    <property type="molecule type" value="Genomic_DNA"/>
</dbReference>
<gene>
    <name evidence="2" type="ORF">EO776_18335</name>
</gene>
<protein>
    <submittedName>
        <fullName evidence="2">Uncharacterized protein</fullName>
    </submittedName>
</protein>
<reference evidence="3" key="1">
    <citation type="submission" date="2019-01" db="EMBL/GenBank/DDBJ databases">
        <title>Complete genome of Halorubrum ezzemoulense strain FB21.</title>
        <authorList>
            <person name="Feng Y."/>
            <person name="Louyakis A.S."/>
            <person name="Papke R.T."/>
            <person name="Gogarten J.P."/>
        </authorList>
    </citation>
    <scope>NUCLEOTIDE SEQUENCE [LARGE SCALE GENOMIC DNA]</scope>
    <source>
        <strain evidence="3">Fb21</strain>
        <plasmid evidence="3">megaPlasmid</plasmid>
    </source>
</reference>
<dbReference type="Proteomes" id="UP000293073">
    <property type="component" value="Plasmid megaplasmid"/>
</dbReference>
<geneLocation type="plasmid" evidence="3">
    <name>megaPlasmid</name>
</geneLocation>
<evidence type="ECO:0000313" key="2">
    <source>
        <dbReference type="EMBL" id="QAY21869.1"/>
    </source>
</evidence>
<evidence type="ECO:0000313" key="3">
    <source>
        <dbReference type="Proteomes" id="UP000293073"/>
    </source>
</evidence>